<evidence type="ECO:0000313" key="6">
    <source>
        <dbReference type="Proteomes" id="UP001376459"/>
    </source>
</evidence>
<keyword evidence="6" id="KW-1185">Reference proteome</keyword>
<protein>
    <submittedName>
        <fullName evidence="5">ATP-grasp domain-containing protein</fullName>
    </submittedName>
</protein>
<dbReference type="SUPFAM" id="SSF56059">
    <property type="entry name" value="Glutathione synthetase ATP-binding domain-like"/>
    <property type="match status" value="1"/>
</dbReference>
<reference evidence="5 6" key="1">
    <citation type="submission" date="2024-03" db="EMBL/GenBank/DDBJ databases">
        <title>Novel Streptomyces species of biotechnological and ecological value are a feature of Machair soil.</title>
        <authorList>
            <person name="Prole J.R."/>
            <person name="Goodfellow M."/>
            <person name="Allenby N."/>
            <person name="Ward A.C."/>
        </authorList>
    </citation>
    <scope>NUCLEOTIDE SEQUENCE [LARGE SCALE GENOMIC DNA]</scope>
    <source>
        <strain evidence="5 6">MS1.AVA.1</strain>
    </source>
</reference>
<dbReference type="EMBL" id="JBBKAK010000001">
    <property type="protein sequence ID" value="MEJ8670488.1"/>
    <property type="molecule type" value="Genomic_DNA"/>
</dbReference>
<dbReference type="InterPro" id="IPR011761">
    <property type="entry name" value="ATP-grasp"/>
</dbReference>
<name>A0ABU8UNJ3_9ACTN</name>
<gene>
    <name evidence="5" type="ORF">WKI71_24855</name>
</gene>
<dbReference type="Gene3D" id="3.30.470.20">
    <property type="entry name" value="ATP-grasp fold, B domain"/>
    <property type="match status" value="1"/>
</dbReference>
<proteinExistence type="inferred from homology"/>
<evidence type="ECO:0000256" key="2">
    <source>
        <dbReference type="ARBA" id="ARBA00022598"/>
    </source>
</evidence>
<sequence>MLEMLRFPYTGSGVLASALGMHKPTFKQLMAAHGIPTLPSAVLRRGMSNTEIRQTLSALEFPLFVKPASSGDSFEAGIVRSVEDVARLLNGEGKYVSQDYLAEPYLSTNTMTVGVLEIDGEVRALPVLEAVSKNEFYDNEAKNDPNLTEYKCPAPVPDELSERMRSIALRVFELCGCYGVGRVDFMMSQDGPVVLELNTVPGMALTGNLATMANADGISYEGMIGAILSSGMKRPAVYHP</sequence>
<dbReference type="PROSITE" id="PS50975">
    <property type="entry name" value="ATP_GRASP"/>
    <property type="match status" value="1"/>
</dbReference>
<keyword evidence="3" id="KW-0547">Nucleotide-binding</keyword>
<dbReference type="Gene3D" id="3.30.1490.20">
    <property type="entry name" value="ATP-grasp fold, A domain"/>
    <property type="match status" value="1"/>
</dbReference>
<dbReference type="InterPro" id="IPR011095">
    <property type="entry name" value="Dala_Dala_lig_C"/>
</dbReference>
<evidence type="ECO:0000313" key="5">
    <source>
        <dbReference type="EMBL" id="MEJ8670488.1"/>
    </source>
</evidence>
<evidence type="ECO:0000256" key="3">
    <source>
        <dbReference type="PROSITE-ProRule" id="PRU00409"/>
    </source>
</evidence>
<evidence type="ECO:0000256" key="1">
    <source>
        <dbReference type="ARBA" id="ARBA00010871"/>
    </source>
</evidence>
<comment type="similarity">
    <text evidence="1">Belongs to the D-alanine--D-alanine ligase family.</text>
</comment>
<dbReference type="PANTHER" id="PTHR23132">
    <property type="entry name" value="D-ALANINE--D-ALANINE LIGASE"/>
    <property type="match status" value="1"/>
</dbReference>
<organism evidence="5 6">
    <name type="scientific">Streptomyces machairae</name>
    <dbReference type="NCBI Taxonomy" id="3134109"/>
    <lineage>
        <taxon>Bacteria</taxon>
        <taxon>Bacillati</taxon>
        <taxon>Actinomycetota</taxon>
        <taxon>Actinomycetes</taxon>
        <taxon>Kitasatosporales</taxon>
        <taxon>Streptomycetaceae</taxon>
        <taxon>Streptomyces</taxon>
    </lineage>
</organism>
<dbReference type="PANTHER" id="PTHR23132:SF23">
    <property type="entry name" value="D-ALANINE--D-ALANINE LIGASE B"/>
    <property type="match status" value="1"/>
</dbReference>
<dbReference type="Proteomes" id="UP001376459">
    <property type="component" value="Unassembled WGS sequence"/>
</dbReference>
<dbReference type="InterPro" id="IPR013815">
    <property type="entry name" value="ATP_grasp_subdomain_1"/>
</dbReference>
<keyword evidence="2" id="KW-0436">Ligase</keyword>
<keyword evidence="3" id="KW-0067">ATP-binding</keyword>
<comment type="caution">
    <text evidence="5">The sequence shown here is derived from an EMBL/GenBank/DDBJ whole genome shotgun (WGS) entry which is preliminary data.</text>
</comment>
<feature type="domain" description="ATP-grasp" evidence="4">
    <location>
        <begin position="27"/>
        <end position="229"/>
    </location>
</feature>
<evidence type="ECO:0000259" key="4">
    <source>
        <dbReference type="PROSITE" id="PS50975"/>
    </source>
</evidence>
<dbReference type="Pfam" id="PF07478">
    <property type="entry name" value="Dala_Dala_lig_C"/>
    <property type="match status" value="1"/>
</dbReference>
<accession>A0ABU8UNJ3</accession>
<dbReference type="Gene3D" id="3.40.50.20">
    <property type="match status" value="1"/>
</dbReference>